<evidence type="ECO:0000313" key="10">
    <source>
        <dbReference type="EMBL" id="ORY98742.1"/>
    </source>
</evidence>
<name>A0A1X2HI99_SYNRA</name>
<evidence type="ECO:0000256" key="5">
    <source>
        <dbReference type="ARBA" id="ARBA00022989"/>
    </source>
</evidence>
<feature type="transmembrane region" description="Helical" evidence="8">
    <location>
        <begin position="335"/>
        <end position="355"/>
    </location>
</feature>
<dbReference type="InterPro" id="IPR003663">
    <property type="entry name" value="Sugar/inositol_transpt"/>
</dbReference>
<dbReference type="InterPro" id="IPR050360">
    <property type="entry name" value="MFS_Sugar_Transporters"/>
</dbReference>
<dbReference type="Proteomes" id="UP000242180">
    <property type="component" value="Unassembled WGS sequence"/>
</dbReference>
<dbReference type="InterPro" id="IPR005828">
    <property type="entry name" value="MFS_sugar_transport-like"/>
</dbReference>
<evidence type="ECO:0000256" key="3">
    <source>
        <dbReference type="ARBA" id="ARBA00022448"/>
    </source>
</evidence>
<feature type="transmembrane region" description="Helical" evidence="8">
    <location>
        <begin position="406"/>
        <end position="425"/>
    </location>
</feature>
<evidence type="ECO:0000256" key="6">
    <source>
        <dbReference type="ARBA" id="ARBA00023136"/>
    </source>
</evidence>
<dbReference type="InterPro" id="IPR005829">
    <property type="entry name" value="Sugar_transporter_CS"/>
</dbReference>
<dbReference type="OrthoDB" id="2544694at2759"/>
<keyword evidence="4 8" id="KW-0812">Transmembrane</keyword>
<evidence type="ECO:0000256" key="2">
    <source>
        <dbReference type="ARBA" id="ARBA00010992"/>
    </source>
</evidence>
<comment type="similarity">
    <text evidence="2 7">Belongs to the major facilitator superfamily. Sugar transporter (TC 2.A.1.1) family.</text>
</comment>
<comment type="caution">
    <text evidence="10">The sequence shown here is derived from an EMBL/GenBank/DDBJ whole genome shotgun (WGS) entry which is preliminary data.</text>
</comment>
<feature type="transmembrane region" description="Helical" evidence="8">
    <location>
        <begin position="431"/>
        <end position="455"/>
    </location>
</feature>
<keyword evidence="3 7" id="KW-0813">Transport</keyword>
<feature type="transmembrane region" description="Helical" evidence="8">
    <location>
        <begin position="176"/>
        <end position="197"/>
    </location>
</feature>
<dbReference type="Gene3D" id="1.20.1250.20">
    <property type="entry name" value="MFS general substrate transporter like domains"/>
    <property type="match status" value="1"/>
</dbReference>
<evidence type="ECO:0000256" key="1">
    <source>
        <dbReference type="ARBA" id="ARBA00004141"/>
    </source>
</evidence>
<feature type="transmembrane region" description="Helical" evidence="8">
    <location>
        <begin position="55"/>
        <end position="78"/>
    </location>
</feature>
<dbReference type="GO" id="GO:0016020">
    <property type="term" value="C:membrane"/>
    <property type="evidence" value="ECO:0007669"/>
    <property type="project" value="UniProtKB-SubCell"/>
</dbReference>
<feature type="transmembrane region" description="Helical" evidence="8">
    <location>
        <begin position="85"/>
        <end position="103"/>
    </location>
</feature>
<dbReference type="SUPFAM" id="SSF103473">
    <property type="entry name" value="MFS general substrate transporter"/>
    <property type="match status" value="1"/>
</dbReference>
<proteinExistence type="inferred from homology"/>
<feature type="transmembrane region" description="Helical" evidence="8">
    <location>
        <begin position="144"/>
        <end position="164"/>
    </location>
</feature>
<dbReference type="PANTHER" id="PTHR48022:SF78">
    <property type="entry name" value="MONOSACCHARIDE TRANSPORTER, PUTATIVE (AFU_ORTHOLOGUE AFUA_2G02110)-RELATED"/>
    <property type="match status" value="1"/>
</dbReference>
<dbReference type="PANTHER" id="PTHR48022">
    <property type="entry name" value="PLASTIDIC GLUCOSE TRANSPORTER 4"/>
    <property type="match status" value="1"/>
</dbReference>
<comment type="subcellular location">
    <subcellularLocation>
        <location evidence="1">Membrane</location>
        <topology evidence="1">Multi-pass membrane protein</topology>
    </subcellularLocation>
</comment>
<dbReference type="InParanoid" id="A0A1X2HI99"/>
<dbReference type="FunFam" id="1.20.1250.20:FF:000090">
    <property type="entry name" value="MFS sugar transporter, putative"/>
    <property type="match status" value="1"/>
</dbReference>
<evidence type="ECO:0000256" key="7">
    <source>
        <dbReference type="RuleBase" id="RU003346"/>
    </source>
</evidence>
<gene>
    <name evidence="10" type="ORF">BCR43DRAFT_543756</name>
</gene>
<dbReference type="NCBIfam" id="TIGR00879">
    <property type="entry name" value="SP"/>
    <property type="match status" value="1"/>
</dbReference>
<keyword evidence="6 8" id="KW-0472">Membrane</keyword>
<feature type="transmembrane region" description="Helical" evidence="8">
    <location>
        <begin position="12"/>
        <end position="30"/>
    </location>
</feature>
<dbReference type="GO" id="GO:0005351">
    <property type="term" value="F:carbohydrate:proton symporter activity"/>
    <property type="evidence" value="ECO:0007669"/>
    <property type="project" value="TreeGrafter"/>
</dbReference>
<keyword evidence="11" id="KW-1185">Reference proteome</keyword>
<feature type="transmembrane region" description="Helical" evidence="8">
    <location>
        <begin position="367"/>
        <end position="394"/>
    </location>
</feature>
<dbReference type="PROSITE" id="PS00216">
    <property type="entry name" value="SUGAR_TRANSPORT_1"/>
    <property type="match status" value="1"/>
</dbReference>
<keyword evidence="5 8" id="KW-1133">Transmembrane helix</keyword>
<accession>A0A1X2HI99</accession>
<dbReference type="PRINTS" id="PR00171">
    <property type="entry name" value="SUGRTRNSPORT"/>
</dbReference>
<dbReference type="Pfam" id="PF00083">
    <property type="entry name" value="Sugar_tr"/>
    <property type="match status" value="1"/>
</dbReference>
<feature type="domain" description="Major facilitator superfamily (MFS) profile" evidence="9">
    <location>
        <begin position="17"/>
        <end position="459"/>
    </location>
</feature>
<evidence type="ECO:0000259" key="9">
    <source>
        <dbReference type="PROSITE" id="PS50850"/>
    </source>
</evidence>
<evidence type="ECO:0000256" key="4">
    <source>
        <dbReference type="ARBA" id="ARBA00022692"/>
    </source>
</evidence>
<feature type="transmembrane region" description="Helical" evidence="8">
    <location>
        <begin position="109"/>
        <end position="132"/>
    </location>
</feature>
<dbReference type="OMA" id="IWRFPVA"/>
<feature type="transmembrane region" description="Helical" evidence="8">
    <location>
        <begin position="305"/>
        <end position="328"/>
    </location>
</feature>
<protein>
    <submittedName>
        <fullName evidence="10">General substrate transporter</fullName>
    </submittedName>
</protein>
<evidence type="ECO:0000313" key="11">
    <source>
        <dbReference type="Proteomes" id="UP000242180"/>
    </source>
</evidence>
<organism evidence="10 11">
    <name type="scientific">Syncephalastrum racemosum</name>
    <name type="common">Filamentous fungus</name>
    <dbReference type="NCBI Taxonomy" id="13706"/>
    <lineage>
        <taxon>Eukaryota</taxon>
        <taxon>Fungi</taxon>
        <taxon>Fungi incertae sedis</taxon>
        <taxon>Mucoromycota</taxon>
        <taxon>Mucoromycotina</taxon>
        <taxon>Mucoromycetes</taxon>
        <taxon>Mucorales</taxon>
        <taxon>Syncephalastraceae</taxon>
        <taxon>Syncephalastrum</taxon>
    </lineage>
</organism>
<sequence>MYNVYKHLHGNKLVLAINAAAGLSIFFFGYDQGVMSAVNISPDYKAIMGLENNEALLGGVVAIYYAGTLMGALLGGYIGDKIGRIRTVIVGSLFAVFGACLQASAQNLAWMICARIITGVGTGHLNAIVPVWSAETSHYGSRGMFIALEFTLNIFGVMIAYWIGYGLSGYEGGFRWRFPIAFQLIPLIILLVGISLFPESPRWLLKNGQHDEALKILAALRGDGDPNHPLVVREYDEVMETLRIEEKEGGDPSYWSMLFKYDEFNIPRRVHLSIWLQIIQELSGIAIITVYAPETFASAGYSENLSQLLSGFNDLWYMFSTLVAVFTLDRWGRRFTLYWGAVAQGVTLLLVGVLTKPEIMGQNPFGYGTAATVFVFLYTGFFGMTWLTVPWLYPTEIYPLRVRARGNAWGVVGWSIGNALVTEIAPPMMAGIGWATFVFFGLLNFVAIPVVWALYPETANKSLEELDVIFSTKSLLVWNAEAELRAKGIDPDNPLGTLDEKTHKNVKDDIQQVDYNSDELKNA</sequence>
<dbReference type="InterPro" id="IPR036259">
    <property type="entry name" value="MFS_trans_sf"/>
</dbReference>
<dbReference type="PROSITE" id="PS50850">
    <property type="entry name" value="MFS"/>
    <property type="match status" value="1"/>
</dbReference>
<dbReference type="STRING" id="13706.A0A1X2HI99"/>
<reference evidence="10 11" key="1">
    <citation type="submission" date="2016-07" db="EMBL/GenBank/DDBJ databases">
        <title>Pervasive Adenine N6-methylation of Active Genes in Fungi.</title>
        <authorList>
            <consortium name="DOE Joint Genome Institute"/>
            <person name="Mondo S.J."/>
            <person name="Dannebaum R.O."/>
            <person name="Kuo R.C."/>
            <person name="Labutti K."/>
            <person name="Haridas S."/>
            <person name="Kuo A."/>
            <person name="Salamov A."/>
            <person name="Ahrendt S.R."/>
            <person name="Lipzen A."/>
            <person name="Sullivan W."/>
            <person name="Andreopoulos W.B."/>
            <person name="Clum A."/>
            <person name="Lindquist E."/>
            <person name="Daum C."/>
            <person name="Ramamoorthy G.K."/>
            <person name="Gryganskyi A."/>
            <person name="Culley D."/>
            <person name="Magnuson J.K."/>
            <person name="James T.Y."/>
            <person name="O'Malley M.A."/>
            <person name="Stajich J.E."/>
            <person name="Spatafora J.W."/>
            <person name="Visel A."/>
            <person name="Grigoriev I.V."/>
        </authorList>
    </citation>
    <scope>NUCLEOTIDE SEQUENCE [LARGE SCALE GENOMIC DNA]</scope>
    <source>
        <strain evidence="10 11">NRRL 2496</strain>
    </source>
</reference>
<feature type="transmembrane region" description="Helical" evidence="8">
    <location>
        <begin position="274"/>
        <end position="293"/>
    </location>
</feature>
<dbReference type="AlphaFoldDB" id="A0A1X2HI99"/>
<dbReference type="InterPro" id="IPR020846">
    <property type="entry name" value="MFS_dom"/>
</dbReference>
<dbReference type="EMBL" id="MCGN01000003">
    <property type="protein sequence ID" value="ORY98742.1"/>
    <property type="molecule type" value="Genomic_DNA"/>
</dbReference>
<evidence type="ECO:0000256" key="8">
    <source>
        <dbReference type="SAM" id="Phobius"/>
    </source>
</evidence>